<dbReference type="InterPro" id="IPR001245">
    <property type="entry name" value="Ser-Thr/Tyr_kinase_cat_dom"/>
</dbReference>
<dbReference type="GO" id="GO:0004674">
    <property type="term" value="F:protein serine/threonine kinase activity"/>
    <property type="evidence" value="ECO:0007669"/>
    <property type="project" value="TreeGrafter"/>
</dbReference>
<feature type="non-terminal residue" evidence="6">
    <location>
        <position position="1185"/>
    </location>
</feature>
<dbReference type="Gene3D" id="1.25.10.10">
    <property type="entry name" value="Leucine-rich Repeat Variant"/>
    <property type="match status" value="1"/>
</dbReference>
<evidence type="ECO:0000256" key="4">
    <source>
        <dbReference type="ARBA" id="ARBA00022840"/>
    </source>
</evidence>
<dbReference type="InterPro" id="IPR016024">
    <property type="entry name" value="ARM-type_fold"/>
</dbReference>
<dbReference type="PANTHER" id="PTHR44329:SF288">
    <property type="entry name" value="MITOGEN-ACTIVATED PROTEIN KINASE KINASE KINASE 20"/>
    <property type="match status" value="1"/>
</dbReference>
<dbReference type="PROSITE" id="PS50011">
    <property type="entry name" value="PROTEIN_KINASE_DOM"/>
    <property type="match status" value="2"/>
</dbReference>
<dbReference type="SUPFAM" id="SSF56112">
    <property type="entry name" value="Protein kinase-like (PK-like)"/>
    <property type="match status" value="2"/>
</dbReference>
<dbReference type="InterPro" id="IPR000719">
    <property type="entry name" value="Prot_kinase_dom"/>
</dbReference>
<protein>
    <recommendedName>
        <fullName evidence="5">Protein kinase domain-containing protein</fullName>
    </recommendedName>
</protein>
<keyword evidence="7" id="KW-1185">Reference proteome</keyword>
<dbReference type="SUPFAM" id="SSF48371">
    <property type="entry name" value="ARM repeat"/>
    <property type="match status" value="1"/>
</dbReference>
<dbReference type="InterPro" id="IPR051681">
    <property type="entry name" value="Ser/Thr_Kinases-Pseudokinases"/>
</dbReference>
<gene>
    <name evidence="6" type="ORF">AZE42_09413</name>
</gene>
<dbReference type="InterPro" id="IPR011989">
    <property type="entry name" value="ARM-like"/>
</dbReference>
<evidence type="ECO:0000313" key="7">
    <source>
        <dbReference type="Proteomes" id="UP000183567"/>
    </source>
</evidence>
<accession>A0A1J8PGD1</accession>
<dbReference type="OrthoDB" id="1668230at2759"/>
<reference evidence="6 7" key="1">
    <citation type="submission" date="2016-03" db="EMBL/GenBank/DDBJ databases">
        <title>Comparative genomics of the ectomycorrhizal sister species Rhizopogon vinicolor and Rhizopogon vesiculosus (Basidiomycota: Boletales) reveals a divergence of the mating type B locus.</title>
        <authorList>
            <person name="Mujic A.B."/>
            <person name="Kuo A."/>
            <person name="Tritt A."/>
            <person name="Lipzen A."/>
            <person name="Chen C."/>
            <person name="Johnson J."/>
            <person name="Sharma A."/>
            <person name="Barry K."/>
            <person name="Grigoriev I.V."/>
            <person name="Spatafora J.W."/>
        </authorList>
    </citation>
    <scope>NUCLEOTIDE SEQUENCE [LARGE SCALE GENOMIC DNA]</scope>
    <source>
        <strain evidence="6 7">AM-OR11-056</strain>
    </source>
</reference>
<dbReference type="Gene3D" id="1.10.510.10">
    <property type="entry name" value="Transferase(Phosphotransferase) domain 1"/>
    <property type="match status" value="2"/>
</dbReference>
<dbReference type="Proteomes" id="UP000183567">
    <property type="component" value="Unassembled WGS sequence"/>
</dbReference>
<proteinExistence type="predicted"/>
<dbReference type="GO" id="GO:0005524">
    <property type="term" value="F:ATP binding"/>
    <property type="evidence" value="ECO:0007669"/>
    <property type="project" value="InterPro"/>
</dbReference>
<dbReference type="PROSITE" id="PS00109">
    <property type="entry name" value="PROTEIN_KINASE_TYR"/>
    <property type="match status" value="1"/>
</dbReference>
<dbReference type="STRING" id="180088.A0A1J8PGD1"/>
<feature type="domain" description="Protein kinase" evidence="5">
    <location>
        <begin position="330"/>
        <end position="626"/>
    </location>
</feature>
<dbReference type="EMBL" id="LVVM01006348">
    <property type="protein sequence ID" value="OJA08294.1"/>
    <property type="molecule type" value="Genomic_DNA"/>
</dbReference>
<sequence length="1185" mass="130874">MSRWSWSSKPTSHAQRKFIELIYNCTGKYANWDPPSEIQVGSYGRIDRETGSLTVEGSIYDDAFKETLIGVGINIESGEHRPEECPDETDFMAWSKNVKKLEFNIETHAKDIPGIASATTKGTWEVKKGTTGAILLMHNPRIKRLTADVLTKLSKIELLKHMQVVTKVFYCPAFSLYLSDKSGEKISMALINITSTAGGSASMAWWSNNLAGLSRRGCKIEHCFTPLYELKRVRHSRWRWTSPSPGRKDEDLWIAPHPPLAPLDEEGNDVPVYVAHHSDDSSDEVPLSLKDRLGETSNDVQMANIIPIDINTLVDFKIKPILIPSSTIKKLEMYPHGMGGFGKVWKCSMSTPSGTHPVAVKSTMVPQPDDKELLYETCRKIRRQAYVWVQLSHDHILPLEGITDDFGPLPALVSLWMENGSLNDYLKRDFPQLSDWQKSGLVSVLLSHWFILGHDFRYDKWLLVLVIVLHGKDIVHGDLTGTNILVDGSGSLRIADFASSMLIAEAGDEIFSSSHTGNLRWLAPEFLGIDFEGVEEAKPTKPGDIYAFGCLMLQILSGEEPYSWIKHAAQVINAVASGQEPFKRRVHMNMSEDYELLSLRCLSKTLEQRPSIVEITTIMGPVKAMLSPNIPRTVQAQSSVDDEDCSSRSTAILTDRLALSHLHDTRLFISMFPVQDLGPTVNDKDTSLLPLKEYMEGNNFDLRGISDLLSSPDTNLQCAALQLLEHAAEWQSTNFTKSMSVTFDPVAKLLDSGNSEVRYAALDTLKHFLGSPRATDIVKSMMLPSVVDAVCDNLSASDPSVQLASVELLDAAARFEAILARFSAAVSCICSFLPSMPTATQVTALRVLEVCAGSSTHELVEAVVDTFQSLIVPLSSPETTVQIATLKVLEVGARTEDPGLYGAFEAILPALTKIQSSDEADVRSAARTVLELATQNDRLIDAVATTPPLSSVPGKDHARDRTNVQVGFKIEPIRIPSAAIKKLAMYPHASGGFGDVWKCSMSTPSGMHPVAVKSIRAPQSDDKELLYKSGRMIRREAYVWIQLSHNHILPFEGVTEADDFGPLPALVSLWMENGSLNGYLKREFSQLSDHGKLQLIQQVADGLNYMHGKDIVHGGLTSDDVLVDGYGNIRIAGFGQSMLLDEAGDEMFSSSHTGNLRWLAPEFLDIKFEDMEEAKPTKPGDIYSF</sequence>
<keyword evidence="1" id="KW-0808">Transferase</keyword>
<comment type="caution">
    <text evidence="6">The sequence shown here is derived from an EMBL/GenBank/DDBJ whole genome shotgun (WGS) entry which is preliminary data.</text>
</comment>
<keyword evidence="4" id="KW-0067">ATP-binding</keyword>
<dbReference type="PANTHER" id="PTHR44329">
    <property type="entry name" value="SERINE/THREONINE-PROTEIN KINASE TNNI3K-RELATED"/>
    <property type="match status" value="1"/>
</dbReference>
<dbReference type="InterPro" id="IPR011009">
    <property type="entry name" value="Kinase-like_dom_sf"/>
</dbReference>
<keyword evidence="2" id="KW-0547">Nucleotide-binding</keyword>
<dbReference type="AlphaFoldDB" id="A0A1J8PGD1"/>
<evidence type="ECO:0000256" key="2">
    <source>
        <dbReference type="ARBA" id="ARBA00022741"/>
    </source>
</evidence>
<dbReference type="InterPro" id="IPR008266">
    <property type="entry name" value="Tyr_kinase_AS"/>
</dbReference>
<organism evidence="6 7">
    <name type="scientific">Rhizopogon vesiculosus</name>
    <dbReference type="NCBI Taxonomy" id="180088"/>
    <lineage>
        <taxon>Eukaryota</taxon>
        <taxon>Fungi</taxon>
        <taxon>Dikarya</taxon>
        <taxon>Basidiomycota</taxon>
        <taxon>Agaricomycotina</taxon>
        <taxon>Agaricomycetes</taxon>
        <taxon>Agaricomycetidae</taxon>
        <taxon>Boletales</taxon>
        <taxon>Suillineae</taxon>
        <taxon>Rhizopogonaceae</taxon>
        <taxon>Rhizopogon</taxon>
    </lineage>
</organism>
<evidence type="ECO:0000313" key="6">
    <source>
        <dbReference type="EMBL" id="OJA08294.1"/>
    </source>
</evidence>
<keyword evidence="3" id="KW-0418">Kinase</keyword>
<feature type="domain" description="Protein kinase" evidence="5">
    <location>
        <begin position="982"/>
        <end position="1185"/>
    </location>
</feature>
<evidence type="ECO:0000256" key="3">
    <source>
        <dbReference type="ARBA" id="ARBA00022777"/>
    </source>
</evidence>
<evidence type="ECO:0000259" key="5">
    <source>
        <dbReference type="PROSITE" id="PS50011"/>
    </source>
</evidence>
<evidence type="ECO:0000256" key="1">
    <source>
        <dbReference type="ARBA" id="ARBA00022679"/>
    </source>
</evidence>
<dbReference type="Pfam" id="PF07714">
    <property type="entry name" value="PK_Tyr_Ser-Thr"/>
    <property type="match status" value="2"/>
</dbReference>
<name>A0A1J8PGD1_9AGAM</name>